<comment type="caution">
    <text evidence="2">The sequence shown here is derived from an EMBL/GenBank/DDBJ whole genome shotgun (WGS) entry which is preliminary data.</text>
</comment>
<evidence type="ECO:0000256" key="1">
    <source>
        <dbReference type="SAM" id="MobiDB-lite"/>
    </source>
</evidence>
<reference evidence="2 3" key="1">
    <citation type="submission" date="2020-01" db="EMBL/GenBank/DDBJ databases">
        <title>Identification and distribution of gene clusters putatively required for synthesis of sphingolipid metabolism inhibitors in phylogenetically diverse species of the filamentous fungus Fusarium.</title>
        <authorList>
            <person name="Kim H.-S."/>
            <person name="Busman M."/>
            <person name="Brown D.W."/>
            <person name="Divon H."/>
            <person name="Uhlig S."/>
            <person name="Proctor R.H."/>
        </authorList>
    </citation>
    <scope>NUCLEOTIDE SEQUENCE [LARGE SCALE GENOMIC DNA]</scope>
    <source>
        <strain evidence="2 3">NRRL 20459</strain>
    </source>
</reference>
<dbReference type="AlphaFoldDB" id="A0A8H4LIZ3"/>
<dbReference type="OrthoDB" id="4161589at2759"/>
<feature type="region of interest" description="Disordered" evidence="1">
    <location>
        <begin position="268"/>
        <end position="295"/>
    </location>
</feature>
<keyword evidence="3" id="KW-1185">Reference proteome</keyword>
<evidence type="ECO:0008006" key="4">
    <source>
        <dbReference type="Google" id="ProtNLM"/>
    </source>
</evidence>
<feature type="compositionally biased region" description="Basic and acidic residues" evidence="1">
    <location>
        <begin position="13"/>
        <end position="27"/>
    </location>
</feature>
<proteinExistence type="predicted"/>
<evidence type="ECO:0000313" key="3">
    <source>
        <dbReference type="Proteomes" id="UP000554235"/>
    </source>
</evidence>
<accession>A0A8H4LIZ3</accession>
<organism evidence="2 3">
    <name type="scientific">Fusarium albosuccineum</name>
    <dbReference type="NCBI Taxonomy" id="1237068"/>
    <lineage>
        <taxon>Eukaryota</taxon>
        <taxon>Fungi</taxon>
        <taxon>Dikarya</taxon>
        <taxon>Ascomycota</taxon>
        <taxon>Pezizomycotina</taxon>
        <taxon>Sordariomycetes</taxon>
        <taxon>Hypocreomycetidae</taxon>
        <taxon>Hypocreales</taxon>
        <taxon>Nectriaceae</taxon>
        <taxon>Fusarium</taxon>
        <taxon>Fusarium decemcellulare species complex</taxon>
    </lineage>
</organism>
<dbReference type="SUPFAM" id="SSF57959">
    <property type="entry name" value="Leucine zipper domain"/>
    <property type="match status" value="1"/>
</dbReference>
<dbReference type="Gene3D" id="1.20.5.170">
    <property type="match status" value="1"/>
</dbReference>
<evidence type="ECO:0000313" key="2">
    <source>
        <dbReference type="EMBL" id="KAF4468987.1"/>
    </source>
</evidence>
<dbReference type="CDD" id="cd14688">
    <property type="entry name" value="bZIP_YAP"/>
    <property type="match status" value="1"/>
</dbReference>
<feature type="region of interest" description="Disordered" evidence="1">
    <location>
        <begin position="1"/>
        <end position="37"/>
    </location>
</feature>
<dbReference type="PANTHER" id="PTHR37012:SF2">
    <property type="entry name" value="BZIP DOMAIN-CONTAINING PROTEIN-RELATED"/>
    <property type="match status" value="1"/>
</dbReference>
<dbReference type="InterPro" id="IPR046347">
    <property type="entry name" value="bZIP_sf"/>
</dbReference>
<dbReference type="Pfam" id="PF11905">
    <property type="entry name" value="DUF3425"/>
    <property type="match status" value="1"/>
</dbReference>
<feature type="compositionally biased region" description="Basic residues" evidence="1">
    <location>
        <begin position="269"/>
        <end position="280"/>
    </location>
</feature>
<gene>
    <name evidence="2" type="ORF">FALBO_4115</name>
</gene>
<name>A0A8H4LIZ3_9HYPO</name>
<dbReference type="EMBL" id="JAADYS010000535">
    <property type="protein sequence ID" value="KAF4468987.1"/>
    <property type="molecule type" value="Genomic_DNA"/>
</dbReference>
<dbReference type="Proteomes" id="UP000554235">
    <property type="component" value="Unassembled WGS sequence"/>
</dbReference>
<dbReference type="InterPro" id="IPR021833">
    <property type="entry name" value="DUF3425"/>
</dbReference>
<sequence length="543" mass="61036">MAADEMLSSMEMAEQRRERKRQTDRNAQRQHRKRQKQYIEELEAQITLLKAPGPTETSQLATQNIRLQDELKQMYSLWDEMESILLRQRELRKQSILSLPPVVSHGCATPNEDGNQDNSPGPQELMVDSLHVINDLSNHSAAHQEPDITHGPSGSIGLSGLEDLMLHESTTTSHMPGILSQDTDLDLDTNFDMFTTHEDSIDKMLNGGGHLFDESNAGSISVADPPPAAQISPVHERHQPLSVLDQLSAIPAQISRSRSHIETCALVRSPRRSKRTRGRNSAKTGSTPREQDQTLGFAAQDEPSWEDITSSHQPDTLDGFMELFGAYMEHCIPALSPTIWSIDGAPESCQNLPMLLSPPLPRDKPLHTIIERASKNPDAIGPPTLVDFLFDNPRNTLSIDLKRYLAPVQKARRTSEFLATYWVLYLFLRWQIVRTDEAYQSLPPWFRPTPLQLSVLHSVTADLIAWPEIREGLIHMSLADSEALQEVSVDVGKYITVDVPVAEHDLLNDPQKIASQILNLSNWKLDRKFFDLYPQWKSLSAAG</sequence>
<protein>
    <recommendedName>
        <fullName evidence="4">BZIP domain-containing protein</fullName>
    </recommendedName>
</protein>
<dbReference type="PANTHER" id="PTHR37012">
    <property type="entry name" value="B-ZIP TRANSCRIPTION FACTOR (EUROFUNG)-RELATED"/>
    <property type="match status" value="1"/>
</dbReference>
<dbReference type="GO" id="GO:0003700">
    <property type="term" value="F:DNA-binding transcription factor activity"/>
    <property type="evidence" value="ECO:0007669"/>
    <property type="project" value="InterPro"/>
</dbReference>